<proteinExistence type="inferred from homology"/>
<comment type="similarity">
    <text evidence="1">Belongs to the peptidase S33 family.</text>
</comment>
<dbReference type="Pfam" id="PF06441">
    <property type="entry name" value="EHN"/>
    <property type="match status" value="1"/>
</dbReference>
<dbReference type="GO" id="GO:0004301">
    <property type="term" value="F:epoxide hydrolase activity"/>
    <property type="evidence" value="ECO:0007669"/>
    <property type="project" value="TreeGrafter"/>
</dbReference>
<dbReference type="GeneID" id="26970397"/>
<dbReference type="OMA" id="IYLYWLT"/>
<dbReference type="EMBL" id="KN293995">
    <property type="protein sequence ID" value="KGQ01800.1"/>
    <property type="molecule type" value="Genomic_DNA"/>
</dbReference>
<evidence type="ECO:0000313" key="5">
    <source>
        <dbReference type="Proteomes" id="UP000002059"/>
    </source>
</evidence>
<dbReference type="VEuPathDB" id="FungiDB:PAAG_11371"/>
<dbReference type="AlphaFoldDB" id="A0A0A2V6R3"/>
<dbReference type="STRING" id="502779.A0A0A2V6R3"/>
<name>A0A0A2V6R3_PARBA</name>
<dbReference type="Proteomes" id="UP000002059">
    <property type="component" value="Partially assembled WGS sequence"/>
</dbReference>
<dbReference type="SUPFAM" id="SSF53474">
    <property type="entry name" value="alpha/beta-Hydrolases"/>
    <property type="match status" value="1"/>
</dbReference>
<evidence type="ECO:0000259" key="3">
    <source>
        <dbReference type="Pfam" id="PF06441"/>
    </source>
</evidence>
<evidence type="ECO:0000256" key="2">
    <source>
        <dbReference type="ARBA" id="ARBA00022801"/>
    </source>
</evidence>
<keyword evidence="5" id="KW-1185">Reference proteome</keyword>
<dbReference type="RefSeq" id="XP_015703294.1">
    <property type="nucleotide sequence ID" value="XM_015847032.1"/>
</dbReference>
<protein>
    <recommendedName>
        <fullName evidence="3">Epoxide hydrolase N-terminal domain-containing protein</fullName>
    </recommendedName>
</protein>
<dbReference type="InterPro" id="IPR016292">
    <property type="entry name" value="Epoxide_hydrolase"/>
</dbReference>
<organism evidence="4 5">
    <name type="scientific">Paracoccidioides lutzii (strain ATCC MYA-826 / Pb01)</name>
    <name type="common">Paracoccidioides brasiliensis</name>
    <dbReference type="NCBI Taxonomy" id="502779"/>
    <lineage>
        <taxon>Eukaryota</taxon>
        <taxon>Fungi</taxon>
        <taxon>Dikarya</taxon>
        <taxon>Ascomycota</taxon>
        <taxon>Pezizomycotina</taxon>
        <taxon>Eurotiomycetes</taxon>
        <taxon>Eurotiomycetidae</taxon>
        <taxon>Onygenales</taxon>
        <taxon>Ajellomycetaceae</taxon>
        <taxon>Paracoccidioides</taxon>
    </lineage>
</organism>
<keyword evidence="2" id="KW-0378">Hydrolase</keyword>
<evidence type="ECO:0000313" key="4">
    <source>
        <dbReference type="EMBL" id="KGQ01800.1"/>
    </source>
</evidence>
<dbReference type="PANTHER" id="PTHR21661">
    <property type="entry name" value="EPOXIDE HYDROLASE 1-RELATED"/>
    <property type="match status" value="1"/>
</dbReference>
<dbReference type="OrthoDB" id="7130006at2759"/>
<evidence type="ECO:0000256" key="1">
    <source>
        <dbReference type="ARBA" id="ARBA00010088"/>
    </source>
</evidence>
<dbReference type="PANTHER" id="PTHR21661:SF39">
    <property type="entry name" value="HYDROLASE, PUTATIVE (AFU_ORTHOLOGUE AFUA_3G08960)-RELATED"/>
    <property type="match status" value="1"/>
</dbReference>
<dbReference type="HOGENOM" id="CLU_019414_2_0_1"/>
<dbReference type="InterPro" id="IPR010497">
    <property type="entry name" value="Epoxide_hydro_N"/>
</dbReference>
<dbReference type="KEGG" id="pbl:PAAG_11371"/>
<sequence>MAADYSTVPSNAVKIPEPFRIEIPEQQLGEFKTQLRLSKIPMRTYESTQEDGRFGISHKWMMEAKRFWEERKSEDYINFFPNFIATVHLPVEKEISKVHFVALFSHKPDAVPITLFHGWPGYAFSSHPPLTHGFNCTDVSDIMNQLMLDLGFGPSGYLAQGGDLGSFVARGLSTEHEACKTIHVNFYIAPTLTTAPEGIPSEPPLSDKEQAGLQRGAEFLERGAAYSMEDGTRPRTIGIVLGSSPLALLGWIREKLLSWTNVPLSMDEILRSVTLYWFTGDLSVSDLTTFLGWGRRDNM</sequence>
<dbReference type="InterPro" id="IPR029058">
    <property type="entry name" value="AB_hydrolase_fold"/>
</dbReference>
<dbReference type="Gene3D" id="3.40.50.1820">
    <property type="entry name" value="alpha/beta hydrolase"/>
    <property type="match status" value="2"/>
</dbReference>
<dbReference type="GO" id="GO:0097176">
    <property type="term" value="P:epoxide metabolic process"/>
    <property type="evidence" value="ECO:0007669"/>
    <property type="project" value="TreeGrafter"/>
</dbReference>
<accession>A0A0A2V6R3</accession>
<dbReference type="PIRSF" id="PIRSF001112">
    <property type="entry name" value="Epoxide_hydrolase"/>
    <property type="match status" value="1"/>
</dbReference>
<feature type="domain" description="Epoxide hydrolase N-terminal" evidence="3">
    <location>
        <begin position="16"/>
        <end position="122"/>
    </location>
</feature>
<reference evidence="4 5" key="1">
    <citation type="journal article" date="2011" name="PLoS Genet.">
        <title>Comparative genomic analysis of human fungal pathogens causing paracoccidioidomycosis.</title>
        <authorList>
            <person name="Desjardins C.A."/>
            <person name="Champion M.D."/>
            <person name="Holder J.W."/>
            <person name="Muszewska A."/>
            <person name="Goldberg J."/>
            <person name="Bailao A.M."/>
            <person name="Brigido M.M."/>
            <person name="Ferreira M.E."/>
            <person name="Garcia A.M."/>
            <person name="Grynberg M."/>
            <person name="Gujja S."/>
            <person name="Heiman D.I."/>
            <person name="Henn M.R."/>
            <person name="Kodira C.D."/>
            <person name="Leon-Narvaez H."/>
            <person name="Longo L.V."/>
            <person name="Ma L.J."/>
            <person name="Malavazi I."/>
            <person name="Matsuo A.L."/>
            <person name="Morais F.V."/>
            <person name="Pereira M."/>
            <person name="Rodriguez-Brito S."/>
            <person name="Sakthikumar S."/>
            <person name="Salem-Izacc S.M."/>
            <person name="Sykes S.M."/>
            <person name="Teixeira M.M."/>
            <person name="Vallejo M.C."/>
            <person name="Walter M.E."/>
            <person name="Yandava C."/>
            <person name="Young S."/>
            <person name="Zeng Q."/>
            <person name="Zucker J."/>
            <person name="Felipe M.S."/>
            <person name="Goldman G.H."/>
            <person name="Haas B.J."/>
            <person name="McEwen J.G."/>
            <person name="Nino-Vega G."/>
            <person name="Puccia R."/>
            <person name="San-Blas G."/>
            <person name="Soares C.M."/>
            <person name="Birren B.W."/>
            <person name="Cuomo C.A."/>
        </authorList>
    </citation>
    <scope>NUCLEOTIDE SEQUENCE [LARGE SCALE GENOMIC DNA]</scope>
    <source>
        <strain evidence="5">ATCC MYA-826 / Pb01</strain>
    </source>
</reference>
<gene>
    <name evidence="4" type="ORF">PAAG_11371</name>
</gene>